<dbReference type="Gene3D" id="3.40.50.300">
    <property type="entry name" value="P-loop containing nucleotide triphosphate hydrolases"/>
    <property type="match status" value="1"/>
</dbReference>
<comment type="caution">
    <text evidence="3">The sequence shown here is derived from an EMBL/GenBank/DDBJ whole genome shotgun (WGS) entry which is preliminary data.</text>
</comment>
<protein>
    <recommendedName>
        <fullName evidence="5">ATPase domain-containing protein</fullName>
    </recommendedName>
</protein>
<gene>
    <name evidence="3" type="ORF">EI71_01867</name>
</gene>
<evidence type="ECO:0000259" key="1">
    <source>
        <dbReference type="Pfam" id="PF01637"/>
    </source>
</evidence>
<dbReference type="PANTHER" id="PTHR34704">
    <property type="entry name" value="ATPASE"/>
    <property type="match status" value="1"/>
</dbReference>
<dbReference type="InterPro" id="IPR011579">
    <property type="entry name" value="ATPase_dom"/>
</dbReference>
<organism evidence="3 4">
    <name type="scientific">Anaeroplasma bactoclasticum</name>
    <dbReference type="NCBI Taxonomy" id="2088"/>
    <lineage>
        <taxon>Bacteria</taxon>
        <taxon>Bacillati</taxon>
        <taxon>Mycoplasmatota</taxon>
        <taxon>Mollicutes</taxon>
        <taxon>Anaeroplasmatales</taxon>
        <taxon>Anaeroplasmataceae</taxon>
        <taxon>Anaeroplasma</taxon>
    </lineage>
</organism>
<proteinExistence type="predicted"/>
<dbReference type="PANTHER" id="PTHR34704:SF1">
    <property type="entry name" value="ATPASE"/>
    <property type="match status" value="1"/>
</dbReference>
<dbReference type="InterPro" id="IPR004256">
    <property type="entry name" value="DUF234"/>
</dbReference>
<dbReference type="AlphaFoldDB" id="A0A397R052"/>
<dbReference type="SUPFAM" id="SSF52540">
    <property type="entry name" value="P-loop containing nucleoside triphosphate hydrolases"/>
    <property type="match status" value="1"/>
</dbReference>
<dbReference type="GO" id="GO:0005524">
    <property type="term" value="F:ATP binding"/>
    <property type="evidence" value="ECO:0007669"/>
    <property type="project" value="InterPro"/>
</dbReference>
<name>A0A397R052_9MOLU</name>
<dbReference type="Pfam" id="PF03008">
    <property type="entry name" value="DUF234"/>
    <property type="match status" value="1"/>
</dbReference>
<evidence type="ECO:0000313" key="3">
    <source>
        <dbReference type="EMBL" id="RIA64817.1"/>
    </source>
</evidence>
<evidence type="ECO:0000313" key="4">
    <source>
        <dbReference type="Proteomes" id="UP000266506"/>
    </source>
</evidence>
<dbReference type="OrthoDB" id="9813134at2"/>
<dbReference type="SUPFAM" id="SSF46785">
    <property type="entry name" value="Winged helix' DNA-binding domain"/>
    <property type="match status" value="1"/>
</dbReference>
<dbReference type="InterPro" id="IPR011335">
    <property type="entry name" value="Restrct_endonuc-II-like"/>
</dbReference>
<evidence type="ECO:0008006" key="5">
    <source>
        <dbReference type="Google" id="ProtNLM"/>
    </source>
</evidence>
<dbReference type="Proteomes" id="UP000266506">
    <property type="component" value="Unassembled WGS sequence"/>
</dbReference>
<dbReference type="InParanoid" id="A0A397R052"/>
<evidence type="ECO:0000259" key="2">
    <source>
        <dbReference type="Pfam" id="PF03008"/>
    </source>
</evidence>
<reference evidence="3 4" key="1">
    <citation type="submission" date="2018-08" db="EMBL/GenBank/DDBJ databases">
        <title>Genomic Encyclopedia of Archaeal and Bacterial Type Strains, Phase II (KMG-II): from individual species to whole genera.</title>
        <authorList>
            <person name="Goeker M."/>
        </authorList>
    </citation>
    <scope>NUCLEOTIDE SEQUENCE [LARGE SCALE GENOMIC DNA]</scope>
    <source>
        <strain evidence="3 4">ATCC 27112</strain>
    </source>
</reference>
<dbReference type="RefSeq" id="WP_147387588.1">
    <property type="nucleotide sequence ID" value="NZ_QXEV01000036.1"/>
</dbReference>
<dbReference type="InterPro" id="IPR027417">
    <property type="entry name" value="P-loop_NTPase"/>
</dbReference>
<keyword evidence="4" id="KW-1185">Reference proteome</keyword>
<feature type="domain" description="ATPase" evidence="1">
    <location>
        <begin position="2"/>
        <end position="200"/>
    </location>
</feature>
<dbReference type="Pfam" id="PF01637">
    <property type="entry name" value="ATPase_2"/>
    <property type="match status" value="1"/>
</dbReference>
<dbReference type="EMBL" id="QXEV01000036">
    <property type="protein sequence ID" value="RIA64817.1"/>
    <property type="molecule type" value="Genomic_DNA"/>
</dbReference>
<feature type="domain" description="DUF234" evidence="2">
    <location>
        <begin position="306"/>
        <end position="403"/>
    </location>
</feature>
<dbReference type="SUPFAM" id="SSF52980">
    <property type="entry name" value="Restriction endonuclease-like"/>
    <property type="match status" value="1"/>
</dbReference>
<dbReference type="InterPro" id="IPR036390">
    <property type="entry name" value="WH_DNA-bd_sf"/>
</dbReference>
<sequence length="460" mass="53561">MFYGRKQELKTLEKEYLKKNSLCSIYGARRIGKTSLINEFIKDKKSIMFQAKEVSDNDNLKSFSAKILESFDRSDEYTYSSWEKAFDSAISFFKNEKGIIVIDEYPYLVKANPGITSILQDIIDNKITKSNIMVILSGSNVSFMEKELNDKQSPLYKRITLRMIINKMSFDEAILFLNDYSNEDKTKFLCMFGEYPYYLSKINNKLSFEDNIKELLFNENSILLKVPELVLSNSSREQGFYNSILMALAGKKKGLTEISNIMNEEVTKVNKYIKTLTEAEIIIKRETYNSKRQTNYYILDPVLRFYYKFLLNNIEKIEAGYGQMLYERLKADIDKFISYSFEDVAISYIEFLGKNGKLGGIYYPIQNLIIDKSELGRSIEIDGIARDGDSLLVIECKFTNEKRSIRDYEKMVENTSIKMFEGIKKFNYYIVSKTGFDKTLTDLKKDNLHLISIDEMMSIQ</sequence>
<accession>A0A397R052</accession>